<dbReference type="EMBL" id="JAHHUM010003020">
    <property type="protein sequence ID" value="KAK5598720.1"/>
    <property type="molecule type" value="Genomic_DNA"/>
</dbReference>
<protein>
    <submittedName>
        <fullName evidence="2">Uncharacterized protein</fullName>
    </submittedName>
</protein>
<proteinExistence type="predicted"/>
<name>A0AAV9QSK3_9TELE</name>
<gene>
    <name evidence="2" type="ORF">CRENBAI_005760</name>
</gene>
<accession>A0AAV9QSK3</accession>
<dbReference type="Proteomes" id="UP001311232">
    <property type="component" value="Unassembled WGS sequence"/>
</dbReference>
<feature type="region of interest" description="Disordered" evidence="1">
    <location>
        <begin position="79"/>
        <end position="104"/>
    </location>
</feature>
<sequence>MQVSRFSASLLLTLFRHQEALELQRRGWTDRQADHERRPWIVFFSVEPEPSLTLAPTLEPGFCERNLSTHQAIWDHRTHLPASAGRPQTDTRFPLTGGTPPPEL</sequence>
<reference evidence="2 3" key="1">
    <citation type="submission" date="2021-06" db="EMBL/GenBank/DDBJ databases">
        <authorList>
            <person name="Palmer J.M."/>
        </authorList>
    </citation>
    <scope>NUCLEOTIDE SEQUENCE [LARGE SCALE GENOMIC DNA]</scope>
    <source>
        <strain evidence="2 3">MEX-2019</strain>
        <tissue evidence="2">Muscle</tissue>
    </source>
</reference>
<evidence type="ECO:0000256" key="1">
    <source>
        <dbReference type="SAM" id="MobiDB-lite"/>
    </source>
</evidence>
<keyword evidence="3" id="KW-1185">Reference proteome</keyword>
<organism evidence="2 3">
    <name type="scientific">Crenichthys baileyi</name>
    <name type="common">White River springfish</name>
    <dbReference type="NCBI Taxonomy" id="28760"/>
    <lineage>
        <taxon>Eukaryota</taxon>
        <taxon>Metazoa</taxon>
        <taxon>Chordata</taxon>
        <taxon>Craniata</taxon>
        <taxon>Vertebrata</taxon>
        <taxon>Euteleostomi</taxon>
        <taxon>Actinopterygii</taxon>
        <taxon>Neopterygii</taxon>
        <taxon>Teleostei</taxon>
        <taxon>Neoteleostei</taxon>
        <taxon>Acanthomorphata</taxon>
        <taxon>Ovalentaria</taxon>
        <taxon>Atherinomorphae</taxon>
        <taxon>Cyprinodontiformes</taxon>
        <taxon>Goodeidae</taxon>
        <taxon>Crenichthys</taxon>
    </lineage>
</organism>
<evidence type="ECO:0000313" key="3">
    <source>
        <dbReference type="Proteomes" id="UP001311232"/>
    </source>
</evidence>
<comment type="caution">
    <text evidence="2">The sequence shown here is derived from an EMBL/GenBank/DDBJ whole genome shotgun (WGS) entry which is preliminary data.</text>
</comment>
<evidence type="ECO:0000313" key="2">
    <source>
        <dbReference type="EMBL" id="KAK5598720.1"/>
    </source>
</evidence>
<dbReference type="AlphaFoldDB" id="A0AAV9QSK3"/>